<protein>
    <recommendedName>
        <fullName evidence="3">Tetratricopeptide repeat protein</fullName>
    </recommendedName>
</protein>
<dbReference type="OrthoDB" id="1807878at2"/>
<proteinExistence type="predicted"/>
<dbReference type="Proteomes" id="UP000307943">
    <property type="component" value="Unassembled WGS sequence"/>
</dbReference>
<name>A0A5C4TBV7_9BACL</name>
<evidence type="ECO:0008006" key="3">
    <source>
        <dbReference type="Google" id="ProtNLM"/>
    </source>
</evidence>
<dbReference type="Gene3D" id="1.25.40.10">
    <property type="entry name" value="Tetratricopeptide repeat domain"/>
    <property type="match status" value="1"/>
</dbReference>
<dbReference type="EMBL" id="VDCQ01000010">
    <property type="protein sequence ID" value="TNJ66553.1"/>
    <property type="molecule type" value="Genomic_DNA"/>
</dbReference>
<reference evidence="1 2" key="1">
    <citation type="submission" date="2019-05" db="EMBL/GenBank/DDBJ databases">
        <title>We sequenced the genome of Paenibacillus hemerocallicola KCTC 33185 for further insight into its adaptation and study the phylogeny of Paenibacillus.</title>
        <authorList>
            <person name="Narsing Rao M.P."/>
        </authorList>
    </citation>
    <scope>NUCLEOTIDE SEQUENCE [LARGE SCALE GENOMIC DNA]</scope>
    <source>
        <strain evidence="1 2">KCTC 33185</strain>
    </source>
</reference>
<dbReference type="RefSeq" id="WP_139602017.1">
    <property type="nucleotide sequence ID" value="NZ_VDCQ01000010.1"/>
</dbReference>
<dbReference type="SUPFAM" id="SSF48452">
    <property type="entry name" value="TPR-like"/>
    <property type="match status" value="1"/>
</dbReference>
<evidence type="ECO:0000313" key="2">
    <source>
        <dbReference type="Proteomes" id="UP000307943"/>
    </source>
</evidence>
<dbReference type="InterPro" id="IPR011990">
    <property type="entry name" value="TPR-like_helical_dom_sf"/>
</dbReference>
<accession>A0A5C4TBV7</accession>
<keyword evidence="2" id="KW-1185">Reference proteome</keyword>
<sequence length="173" mass="19652">MSKDTAHSTQFEEAKKLFKKGIDGDKRAVKAAYEKFNKLRAADPRDALIEAYYGSSLTLLARDAVQPLDKAEKAQNGLDALDRAVSMDPNQKRIRMLRANVCVRLPEVYFQSSNTAIKDFTYLLDRYQEDSDYLSKKQVIEILRNLVKAYQTAGKPTEAAAALKRLAKFERKK</sequence>
<gene>
    <name evidence="1" type="ORF">FE784_09825</name>
</gene>
<comment type="caution">
    <text evidence="1">The sequence shown here is derived from an EMBL/GenBank/DDBJ whole genome shotgun (WGS) entry which is preliminary data.</text>
</comment>
<organism evidence="1 2">
    <name type="scientific">Paenibacillus hemerocallicola</name>
    <dbReference type="NCBI Taxonomy" id="1172614"/>
    <lineage>
        <taxon>Bacteria</taxon>
        <taxon>Bacillati</taxon>
        <taxon>Bacillota</taxon>
        <taxon>Bacilli</taxon>
        <taxon>Bacillales</taxon>
        <taxon>Paenibacillaceae</taxon>
        <taxon>Paenibacillus</taxon>
    </lineage>
</organism>
<evidence type="ECO:0000313" key="1">
    <source>
        <dbReference type="EMBL" id="TNJ66553.1"/>
    </source>
</evidence>
<dbReference type="AlphaFoldDB" id="A0A5C4TBV7"/>